<dbReference type="Pfam" id="PF13816">
    <property type="entry name" value="Dehydratase_hem"/>
    <property type="match status" value="1"/>
</dbReference>
<keyword evidence="5" id="KW-0456">Lyase</keyword>
<protein>
    <submittedName>
        <fullName evidence="6">Phenylacetaldoxime dehydratase</fullName>
    </submittedName>
</protein>
<dbReference type="InterPro" id="IPR025702">
    <property type="entry name" value="OXD"/>
</dbReference>
<evidence type="ECO:0000256" key="3">
    <source>
        <dbReference type="ARBA" id="ARBA00022723"/>
    </source>
</evidence>
<dbReference type="GO" id="GO:0016829">
    <property type="term" value="F:lyase activity"/>
    <property type="evidence" value="ECO:0007669"/>
    <property type="project" value="UniProtKB-KW"/>
</dbReference>
<organism evidence="6 7">
    <name type="scientific">Massariosphaeria phaeospora</name>
    <dbReference type="NCBI Taxonomy" id="100035"/>
    <lineage>
        <taxon>Eukaryota</taxon>
        <taxon>Fungi</taxon>
        <taxon>Dikarya</taxon>
        <taxon>Ascomycota</taxon>
        <taxon>Pezizomycotina</taxon>
        <taxon>Dothideomycetes</taxon>
        <taxon>Pleosporomycetidae</taxon>
        <taxon>Pleosporales</taxon>
        <taxon>Pleosporales incertae sedis</taxon>
        <taxon>Massariosphaeria</taxon>
    </lineage>
</organism>
<dbReference type="Proteomes" id="UP000481861">
    <property type="component" value="Unassembled WGS sequence"/>
</dbReference>
<dbReference type="EMBL" id="JAADJZ010000038">
    <property type="protein sequence ID" value="KAF2864931.1"/>
    <property type="molecule type" value="Genomic_DNA"/>
</dbReference>
<evidence type="ECO:0000256" key="5">
    <source>
        <dbReference type="ARBA" id="ARBA00023239"/>
    </source>
</evidence>
<proteinExistence type="predicted"/>
<dbReference type="AlphaFoldDB" id="A0A7C8I0U4"/>
<comment type="cofactor">
    <cofactor evidence="1">
        <name>heme b</name>
        <dbReference type="ChEBI" id="CHEBI:60344"/>
    </cofactor>
</comment>
<keyword evidence="3" id="KW-0479">Metal-binding</keyword>
<sequence>MAANNLDTAIPLHLRKERTTTPVLSPNFVPPYPSYASLFPTSIEQIVMAILGVQYHSKKISYPTPEIAMLTSFLAGGSDATHPSFWEPASMTDELGCYNIAIIAYWPSFALYQEWREESGFAKWWDGLVAVPEAHGWFLEVLSPTVDRWETINSTMDIKDGGSTMRDGLSEAVKEHGYWGSTRDRLPIAQVDGLHGEKIVNDAKRDEGTTKEKKRVSGKKNLCVIRSGQDWSSTAPDERQLYLESMHPVLIKGMDFLRDHGAEIGCYSCRFMDIIDVETGAGGKKRTFGLAYFDELASLEKWSKYHKTHLDIFGGFLKYAKRLGENMTLKLWHEVLVLEPGQQTFEYVGCHAKTGMLGVI</sequence>
<reference evidence="6 7" key="1">
    <citation type="submission" date="2020-01" db="EMBL/GenBank/DDBJ databases">
        <authorList>
            <consortium name="DOE Joint Genome Institute"/>
            <person name="Haridas S."/>
            <person name="Albert R."/>
            <person name="Binder M."/>
            <person name="Bloem J."/>
            <person name="Labutti K."/>
            <person name="Salamov A."/>
            <person name="Andreopoulos B."/>
            <person name="Baker S.E."/>
            <person name="Barry K."/>
            <person name="Bills G."/>
            <person name="Bluhm B.H."/>
            <person name="Cannon C."/>
            <person name="Castanera R."/>
            <person name="Culley D.E."/>
            <person name="Daum C."/>
            <person name="Ezra D."/>
            <person name="Gonzalez J.B."/>
            <person name="Henrissat B."/>
            <person name="Kuo A."/>
            <person name="Liang C."/>
            <person name="Lipzen A."/>
            <person name="Lutzoni F."/>
            <person name="Magnuson J."/>
            <person name="Mondo S."/>
            <person name="Nolan M."/>
            <person name="Ohm R."/>
            <person name="Pangilinan J."/>
            <person name="Park H.-J.H."/>
            <person name="Ramirez L."/>
            <person name="Alfaro M."/>
            <person name="Sun H."/>
            <person name="Tritt A."/>
            <person name="Yoshinaga Y."/>
            <person name="Zwiers L.-H.L."/>
            <person name="Turgeon B.G."/>
            <person name="Goodwin S.B."/>
            <person name="Spatafora J.W."/>
            <person name="Crous P.W."/>
            <person name="Grigoriev I.V."/>
        </authorList>
    </citation>
    <scope>NUCLEOTIDE SEQUENCE [LARGE SCALE GENOMIC DNA]</scope>
    <source>
        <strain evidence="6 7">CBS 611.86</strain>
    </source>
</reference>
<name>A0A7C8I0U4_9PLEO</name>
<gene>
    <name evidence="6" type="ORF">BDV95DRAFT_508315</name>
</gene>
<comment type="caution">
    <text evidence="6">The sequence shown here is derived from an EMBL/GenBank/DDBJ whole genome shotgun (WGS) entry which is preliminary data.</text>
</comment>
<evidence type="ECO:0000256" key="4">
    <source>
        <dbReference type="ARBA" id="ARBA00023004"/>
    </source>
</evidence>
<dbReference type="GO" id="GO:0046872">
    <property type="term" value="F:metal ion binding"/>
    <property type="evidence" value="ECO:0007669"/>
    <property type="project" value="UniProtKB-KW"/>
</dbReference>
<evidence type="ECO:0000313" key="6">
    <source>
        <dbReference type="EMBL" id="KAF2864931.1"/>
    </source>
</evidence>
<accession>A0A7C8I0U4</accession>
<keyword evidence="2" id="KW-0349">Heme</keyword>
<evidence type="ECO:0000256" key="2">
    <source>
        <dbReference type="ARBA" id="ARBA00022617"/>
    </source>
</evidence>
<dbReference type="OrthoDB" id="3359285at2759"/>
<evidence type="ECO:0000313" key="7">
    <source>
        <dbReference type="Proteomes" id="UP000481861"/>
    </source>
</evidence>
<evidence type="ECO:0000256" key="1">
    <source>
        <dbReference type="ARBA" id="ARBA00001970"/>
    </source>
</evidence>
<keyword evidence="7" id="KW-1185">Reference proteome</keyword>
<keyword evidence="4" id="KW-0408">Iron</keyword>